<comment type="pathway">
    <text evidence="2">Carbohydrate metabolism; tricarboxylic acid cycle; isocitrate from oxaloacetate: step 2/2.</text>
</comment>
<dbReference type="NCBIfam" id="NF006757">
    <property type="entry name" value="PRK09277.1"/>
    <property type="match status" value="1"/>
</dbReference>
<comment type="similarity">
    <text evidence="3">Belongs to the aconitase/IPM isomerase family.</text>
</comment>
<dbReference type="InterPro" id="IPR015928">
    <property type="entry name" value="Aconitase/3IPM_dehydase_swvl"/>
</dbReference>
<dbReference type="PRINTS" id="PR00415">
    <property type="entry name" value="ACONITASE"/>
</dbReference>
<keyword evidence="6" id="KW-0479">Metal-binding</keyword>
<evidence type="ECO:0000256" key="10">
    <source>
        <dbReference type="ARBA" id="ARBA00031081"/>
    </source>
</evidence>
<evidence type="ECO:0000256" key="5">
    <source>
        <dbReference type="ARBA" id="ARBA00019378"/>
    </source>
</evidence>
<comment type="cofactor">
    <cofactor evidence="1">
        <name>[4Fe-4S] cluster</name>
        <dbReference type="ChEBI" id="CHEBI:49883"/>
    </cofactor>
</comment>
<comment type="caution">
    <text evidence="14">The sequence shown here is derived from an EMBL/GenBank/DDBJ whole genome shotgun (WGS) entry which is preliminary data.</text>
</comment>
<dbReference type="InterPro" id="IPR018136">
    <property type="entry name" value="Aconitase_4Fe-4S_BS"/>
</dbReference>
<evidence type="ECO:0000256" key="2">
    <source>
        <dbReference type="ARBA" id="ARBA00004717"/>
    </source>
</evidence>
<accession>A0ABT3G4Y7</accession>
<gene>
    <name evidence="14" type="ORF">OJ996_15130</name>
</gene>
<dbReference type="InterPro" id="IPR006249">
    <property type="entry name" value="Aconitase/IRP2"/>
</dbReference>
<dbReference type="EC" id="4.2.1.3" evidence="4"/>
<dbReference type="SUPFAM" id="SSF53732">
    <property type="entry name" value="Aconitase iron-sulfur domain"/>
    <property type="match status" value="1"/>
</dbReference>
<organism evidence="14 15">
    <name type="scientific">Luteolibacter rhizosphaerae</name>
    <dbReference type="NCBI Taxonomy" id="2989719"/>
    <lineage>
        <taxon>Bacteria</taxon>
        <taxon>Pseudomonadati</taxon>
        <taxon>Verrucomicrobiota</taxon>
        <taxon>Verrucomicrobiia</taxon>
        <taxon>Verrucomicrobiales</taxon>
        <taxon>Verrucomicrobiaceae</taxon>
        <taxon>Luteolibacter</taxon>
    </lineage>
</organism>
<dbReference type="Pfam" id="PF00330">
    <property type="entry name" value="Aconitase"/>
    <property type="match status" value="1"/>
</dbReference>
<dbReference type="PROSITE" id="PS00450">
    <property type="entry name" value="ACONITASE_1"/>
    <property type="match status" value="1"/>
</dbReference>
<evidence type="ECO:0000256" key="4">
    <source>
        <dbReference type="ARBA" id="ARBA00012926"/>
    </source>
</evidence>
<evidence type="ECO:0000259" key="13">
    <source>
        <dbReference type="Pfam" id="PF00694"/>
    </source>
</evidence>
<feature type="domain" description="Aconitase/3-isopropylmalate dehydratase large subunit alpha/beta/alpha" evidence="12">
    <location>
        <begin position="71"/>
        <end position="609"/>
    </location>
</feature>
<dbReference type="Proteomes" id="UP001165653">
    <property type="component" value="Unassembled WGS sequence"/>
</dbReference>
<comment type="catalytic activity">
    <reaction evidence="9">
        <text>citrate = D-threo-isocitrate</text>
        <dbReference type="Rhea" id="RHEA:10336"/>
        <dbReference type="ChEBI" id="CHEBI:15562"/>
        <dbReference type="ChEBI" id="CHEBI:16947"/>
        <dbReference type="EC" id="4.2.1.3"/>
    </reaction>
</comment>
<evidence type="ECO:0000313" key="15">
    <source>
        <dbReference type="Proteomes" id="UP001165653"/>
    </source>
</evidence>
<reference evidence="14" key="1">
    <citation type="submission" date="2022-10" db="EMBL/GenBank/DDBJ databases">
        <title>Luteolibacter sp. GHJ8, whole genome shotgun sequencing project.</title>
        <authorList>
            <person name="Zhao G."/>
            <person name="Shen L."/>
        </authorList>
    </citation>
    <scope>NUCLEOTIDE SEQUENCE</scope>
    <source>
        <strain evidence="14">GHJ8</strain>
    </source>
</reference>
<dbReference type="InterPro" id="IPR000573">
    <property type="entry name" value="AconitaseA/IPMdHydase_ssu_swvl"/>
</dbReference>
<dbReference type="Gene3D" id="6.10.190.10">
    <property type="match status" value="1"/>
</dbReference>
<dbReference type="SUPFAM" id="SSF52016">
    <property type="entry name" value="LeuD/IlvD-like"/>
    <property type="match status" value="1"/>
</dbReference>
<feature type="domain" description="Aconitase A/isopropylmalate dehydratase small subunit swivel" evidence="13">
    <location>
        <begin position="736"/>
        <end position="876"/>
    </location>
</feature>
<evidence type="ECO:0000256" key="11">
    <source>
        <dbReference type="ARBA" id="ARBA00031977"/>
    </source>
</evidence>
<dbReference type="InterPro" id="IPR001030">
    <property type="entry name" value="Acoase/IPM_deHydtase_lsu_aba"/>
</dbReference>
<dbReference type="NCBIfam" id="NF009520">
    <property type="entry name" value="PRK12881.1"/>
    <property type="match status" value="1"/>
</dbReference>
<dbReference type="InterPro" id="IPR036008">
    <property type="entry name" value="Aconitase_4Fe-4S_dom"/>
</dbReference>
<evidence type="ECO:0000259" key="12">
    <source>
        <dbReference type="Pfam" id="PF00330"/>
    </source>
</evidence>
<keyword evidence="8" id="KW-0411">Iron-sulfur</keyword>
<dbReference type="Gene3D" id="3.30.499.10">
    <property type="entry name" value="Aconitase, domain 3"/>
    <property type="match status" value="2"/>
</dbReference>
<name>A0ABT3G4Y7_9BACT</name>
<dbReference type="PANTHER" id="PTHR11670">
    <property type="entry name" value="ACONITASE/IRON-RESPONSIVE ELEMENT FAMILY MEMBER"/>
    <property type="match status" value="1"/>
</dbReference>
<evidence type="ECO:0000313" key="14">
    <source>
        <dbReference type="EMBL" id="MCW1914920.1"/>
    </source>
</evidence>
<evidence type="ECO:0000256" key="8">
    <source>
        <dbReference type="ARBA" id="ARBA00023014"/>
    </source>
</evidence>
<dbReference type="Gene3D" id="3.20.19.10">
    <property type="entry name" value="Aconitase, domain 4"/>
    <property type="match status" value="1"/>
</dbReference>
<keyword evidence="15" id="KW-1185">Reference proteome</keyword>
<dbReference type="EMBL" id="JAPDDR010000007">
    <property type="protein sequence ID" value="MCW1914920.1"/>
    <property type="molecule type" value="Genomic_DNA"/>
</dbReference>
<dbReference type="RefSeq" id="WP_264514457.1">
    <property type="nucleotide sequence ID" value="NZ_JAPDDR010000007.1"/>
</dbReference>
<proteinExistence type="inferred from homology"/>
<keyword evidence="7" id="KW-0408">Iron</keyword>
<dbReference type="Pfam" id="PF00694">
    <property type="entry name" value="Aconitase_C"/>
    <property type="match status" value="1"/>
</dbReference>
<protein>
    <recommendedName>
        <fullName evidence="5">Aconitate hydratase A</fullName>
        <ecNumber evidence="4">4.2.1.3</ecNumber>
    </recommendedName>
    <alternativeName>
        <fullName evidence="11">Iron-responsive protein-like</fullName>
    </alternativeName>
    <alternativeName>
        <fullName evidence="10">RNA-binding protein</fullName>
    </alternativeName>
</protein>
<dbReference type="PROSITE" id="PS01244">
    <property type="entry name" value="ACONITASE_2"/>
    <property type="match status" value="1"/>
</dbReference>
<sequence length="953" mass="102152">MDTLRTFKTGSGADGKFYSLPALAEQGFPNLKKLPVSIRIVLESVLRCVDGRKVTEKDVANLANYNAKTPGEYEIPFTVARIVLQDFTGVPLLVDVAAMRDAAVKRGAAPEKIEPLVPVDLVVDHSVQVDFAGSQLALDRNMAIEFIRNRERYEFLKWGQQAFETFSVVPPGIGIVHQVNLEFLAKGVLSKDGVYYPDTLVGTDSHTTMINGLGVVGWGVGGIEAEAGMLGQPVTFLVPEVVGVYLHGELKEGVTATDLTLRITQMLRKHGVVGKFVEFHGPGAKALSLPDRATIANMAPEYGATMGFFPVDDETINYLRGTGRSEELCATVENYYKAQGLFGIPDKGECEYTDLLDLDLSSIVPSVAGPKRPQDRIDVTALRETFDTLFAAPVANGGFGLAAEQREKRVKLSMREKAGVSVDSLLATDGHHKPFEGAPRNEVEMVSNRPTPDAVDPDLFEGGPVDLELGHGSILIAAITSCTNTSNPSVMIAAGLVAKKANALGLTVAPYVKTSLAPGSRVVTDYFEATGLQKELDQLGFQTVGYGCTTCIGNSGPLHPSIEGAISEGNLVCASVLSGNRNFEARVHGSIKANFLMSPPLVVAYALAGRVDIDLSTEPIGNDKDGNPVFLKDVWPSQQEVKDQLAGALKPAVYQKLYGDLDSANPKWGEISGSTGATYGWDEASTYIQSPPFFDGGATVVGDILNARPLGIFGDSVTTDHISPAGSIKATSPAGKYLLENGVEKAEFNSYGARRGNDRVMTRGTFANVRIKNLMCPGIEGGYTQYFGEGEVSAPDQTIEAVAGAKPTFIYDASMAYQADGTKLIIIGGEDYGMGSSRDWAAKGTRLLGVSAVVTKSFERIHRSNLIGMGVLPLNFIHSDDYDRVKGLAEARFDITGIGGELKPMQDALLIAHLPDHSRVEFPLKVRLDTPAEVDYYLAGGILPYVLDQILEG</sequence>
<dbReference type="InterPro" id="IPR015931">
    <property type="entry name" value="Acnase/IPM_dHydase_lsu_aba_1/3"/>
</dbReference>
<evidence type="ECO:0000256" key="1">
    <source>
        <dbReference type="ARBA" id="ARBA00001966"/>
    </source>
</evidence>
<evidence type="ECO:0000256" key="3">
    <source>
        <dbReference type="ARBA" id="ARBA00007185"/>
    </source>
</evidence>
<evidence type="ECO:0000256" key="6">
    <source>
        <dbReference type="ARBA" id="ARBA00022723"/>
    </source>
</evidence>
<evidence type="ECO:0000256" key="9">
    <source>
        <dbReference type="ARBA" id="ARBA00023501"/>
    </source>
</evidence>
<evidence type="ECO:0000256" key="7">
    <source>
        <dbReference type="ARBA" id="ARBA00023004"/>
    </source>
</evidence>